<dbReference type="Proteomes" id="UP000009168">
    <property type="component" value="Unassembled WGS sequence"/>
</dbReference>
<gene>
    <name evidence="1" type="ORF">TTHERM_01251190</name>
</gene>
<protein>
    <submittedName>
        <fullName evidence="1">Cell surface immobilization antigen</fullName>
    </submittedName>
</protein>
<dbReference type="GeneID" id="7824239"/>
<dbReference type="EMBL" id="GG662694">
    <property type="protein sequence ID" value="EAR96244.2"/>
    <property type="molecule type" value="Genomic_DNA"/>
</dbReference>
<proteinExistence type="predicted"/>
<evidence type="ECO:0000313" key="2">
    <source>
        <dbReference type="Proteomes" id="UP000009168"/>
    </source>
</evidence>
<dbReference type="AlphaFoldDB" id="Q23IA2"/>
<evidence type="ECO:0000313" key="1">
    <source>
        <dbReference type="EMBL" id="EAR96244.2"/>
    </source>
</evidence>
<feature type="non-terminal residue" evidence="1">
    <location>
        <position position="1"/>
    </location>
</feature>
<sequence>KFVDYLTLFECNSKQYSKKINNNLEKQKNFQIIRKKLMLVKLIIFSLIALQATLATKGQFAVSCGTGQCSDVCFLPQTCSWSGQGSSCTVSDCSCATTSNLTDSYCQSCQGSQYFATVDKTKCVQVGSTCMRNDKWTDTDCQICWKDNTSKASSDKSVCSNAYSFSKIISIQLLILLVLILIC</sequence>
<reference evidence="2" key="1">
    <citation type="journal article" date="2006" name="PLoS Biol.">
        <title>Macronuclear genome sequence of the ciliate Tetrahymena thermophila, a model eukaryote.</title>
        <authorList>
            <person name="Eisen J.A."/>
            <person name="Coyne R.S."/>
            <person name="Wu M."/>
            <person name="Wu D."/>
            <person name="Thiagarajan M."/>
            <person name="Wortman J.R."/>
            <person name="Badger J.H."/>
            <person name="Ren Q."/>
            <person name="Amedeo P."/>
            <person name="Jones K.M."/>
            <person name="Tallon L.J."/>
            <person name="Delcher A.L."/>
            <person name="Salzberg S.L."/>
            <person name="Silva J.C."/>
            <person name="Haas B.J."/>
            <person name="Majoros W.H."/>
            <person name="Farzad M."/>
            <person name="Carlton J.M."/>
            <person name="Smith R.K. Jr."/>
            <person name="Garg J."/>
            <person name="Pearlman R.E."/>
            <person name="Karrer K.M."/>
            <person name="Sun L."/>
            <person name="Manning G."/>
            <person name="Elde N.C."/>
            <person name="Turkewitz A.P."/>
            <person name="Asai D.J."/>
            <person name="Wilkes D.E."/>
            <person name="Wang Y."/>
            <person name="Cai H."/>
            <person name="Collins K."/>
            <person name="Stewart B.A."/>
            <person name="Lee S.R."/>
            <person name="Wilamowska K."/>
            <person name="Weinberg Z."/>
            <person name="Ruzzo W.L."/>
            <person name="Wloga D."/>
            <person name="Gaertig J."/>
            <person name="Frankel J."/>
            <person name="Tsao C.-C."/>
            <person name="Gorovsky M.A."/>
            <person name="Keeling P.J."/>
            <person name="Waller R.F."/>
            <person name="Patron N.J."/>
            <person name="Cherry J.M."/>
            <person name="Stover N.A."/>
            <person name="Krieger C.J."/>
            <person name="del Toro C."/>
            <person name="Ryder H.F."/>
            <person name="Williamson S.C."/>
            <person name="Barbeau R.A."/>
            <person name="Hamilton E.P."/>
            <person name="Orias E."/>
        </authorList>
    </citation>
    <scope>NUCLEOTIDE SEQUENCE [LARGE SCALE GENOMIC DNA]</scope>
    <source>
        <strain evidence="2">SB210</strain>
    </source>
</reference>
<dbReference type="InterPro" id="IPR009670">
    <property type="entry name" value="SerH"/>
</dbReference>
<dbReference type="HOGENOM" id="CLU_1430713_0_0_1"/>
<accession>Q23IA2</accession>
<dbReference type="InParanoid" id="Q23IA2"/>
<organism evidence="1 2">
    <name type="scientific">Tetrahymena thermophila (strain SB210)</name>
    <dbReference type="NCBI Taxonomy" id="312017"/>
    <lineage>
        <taxon>Eukaryota</taxon>
        <taxon>Sar</taxon>
        <taxon>Alveolata</taxon>
        <taxon>Ciliophora</taxon>
        <taxon>Intramacronucleata</taxon>
        <taxon>Oligohymenophorea</taxon>
        <taxon>Hymenostomatida</taxon>
        <taxon>Tetrahymenina</taxon>
        <taxon>Tetrahymenidae</taxon>
        <taxon>Tetrahymena</taxon>
    </lineage>
</organism>
<dbReference type="Pfam" id="PF06873">
    <property type="entry name" value="SerH"/>
    <property type="match status" value="1"/>
</dbReference>
<name>Q23IA2_TETTS</name>
<dbReference type="KEGG" id="tet:TTHERM_01251190"/>
<keyword evidence="2" id="KW-1185">Reference proteome</keyword>
<dbReference type="RefSeq" id="XP_001016489.2">
    <property type="nucleotide sequence ID" value="XM_001016489.3"/>
</dbReference>